<dbReference type="PANTHER" id="PTHR12250">
    <property type="entry name" value="PHOSPHATIDYLINOSITOL GLYCAN, CLASS N"/>
    <property type="match status" value="1"/>
</dbReference>
<evidence type="ECO:0000256" key="1">
    <source>
        <dbReference type="RuleBase" id="RU367138"/>
    </source>
</evidence>
<comment type="caution">
    <text evidence="1">Lacks conserved residue(s) required for the propagation of feature annotation.</text>
</comment>
<accession>A0A183JI78</accession>
<evidence type="ECO:0000313" key="3">
    <source>
        <dbReference type="EMBL" id="VDO74327.1"/>
    </source>
</evidence>
<keyword evidence="1" id="KW-0472">Membrane</keyword>
<feature type="transmembrane region" description="Helical" evidence="1">
    <location>
        <begin position="70"/>
        <end position="92"/>
    </location>
</feature>
<reference evidence="5" key="1">
    <citation type="submission" date="2016-06" db="UniProtKB">
        <authorList>
            <consortium name="WormBaseParasite"/>
        </authorList>
    </citation>
    <scope>IDENTIFICATION</scope>
</reference>
<dbReference type="GO" id="GO:0051377">
    <property type="term" value="F:mannose-ethanolamine phosphotransferase activity"/>
    <property type="evidence" value="ECO:0007669"/>
    <property type="project" value="UniProtKB-UniRule"/>
</dbReference>
<feature type="transmembrane region" description="Helical" evidence="1">
    <location>
        <begin position="104"/>
        <end position="124"/>
    </location>
</feature>
<comment type="similarity">
    <text evidence="1">Belongs to the PIGG/PIGN/PIGO family. PIGN subfamily.</text>
</comment>
<feature type="transmembrane region" description="Helical" evidence="1">
    <location>
        <begin position="23"/>
        <end position="49"/>
    </location>
</feature>
<proteinExistence type="inferred from homology"/>
<dbReference type="Proteomes" id="UP000279833">
    <property type="component" value="Unassembled WGS sequence"/>
</dbReference>
<evidence type="ECO:0000259" key="2">
    <source>
        <dbReference type="Pfam" id="PF04987"/>
    </source>
</evidence>
<comment type="pathway">
    <text evidence="1">Glycolipid biosynthesis; glycosylphosphatidylinositol-anchor biosynthesis.</text>
</comment>
<dbReference type="InterPro" id="IPR017852">
    <property type="entry name" value="GPI_EtnP_transferase_1_C"/>
</dbReference>
<dbReference type="GO" id="GO:0006506">
    <property type="term" value="P:GPI anchor biosynthetic process"/>
    <property type="evidence" value="ECO:0007669"/>
    <property type="project" value="UniProtKB-UniPathway"/>
</dbReference>
<dbReference type="PANTHER" id="PTHR12250:SF0">
    <property type="entry name" value="GPI ETHANOLAMINE PHOSPHATE TRANSFERASE 1"/>
    <property type="match status" value="1"/>
</dbReference>
<dbReference type="GO" id="GO:0005789">
    <property type="term" value="C:endoplasmic reticulum membrane"/>
    <property type="evidence" value="ECO:0007669"/>
    <property type="project" value="UniProtKB-SubCell"/>
</dbReference>
<dbReference type="Pfam" id="PF04987">
    <property type="entry name" value="PigN"/>
    <property type="match status" value="1"/>
</dbReference>
<dbReference type="EC" id="2.-.-.-" evidence="1"/>
<comment type="subcellular location">
    <subcellularLocation>
        <location evidence="1">Endoplasmic reticulum membrane</location>
        <topology evidence="1">Multi-pass membrane protein</topology>
    </subcellularLocation>
</comment>
<dbReference type="UniPathway" id="UPA00196"/>
<dbReference type="EMBL" id="UZAK01002305">
    <property type="protein sequence ID" value="VDO74327.1"/>
    <property type="molecule type" value="Genomic_DNA"/>
</dbReference>
<name>A0A183JI78_9TREM</name>
<dbReference type="STRING" id="6186.A0A183JI78"/>
<keyword evidence="1" id="KW-0812">Transmembrane</keyword>
<organism evidence="5">
    <name type="scientific">Schistosoma curassoni</name>
    <dbReference type="NCBI Taxonomy" id="6186"/>
    <lineage>
        <taxon>Eukaryota</taxon>
        <taxon>Metazoa</taxon>
        <taxon>Spiralia</taxon>
        <taxon>Lophotrochozoa</taxon>
        <taxon>Platyhelminthes</taxon>
        <taxon>Trematoda</taxon>
        <taxon>Digenea</taxon>
        <taxon>Strigeidida</taxon>
        <taxon>Schistosomatoidea</taxon>
        <taxon>Schistosomatidae</taxon>
        <taxon>Schistosoma</taxon>
    </lineage>
</organism>
<keyword evidence="1" id="KW-0256">Endoplasmic reticulum</keyword>
<sequence>MFSDCFSFDPRSTFCFTTILNPALMAILLLIKVMCPMLFLGVIYAAIQLHNGNYSSSINNQKSKRGYHSILAQTGLTAVLSNLIAIHFFVWLKDEGSWLDIGTSISHYVIAMSISLAGFLFTLLGKEMLSFSVSSNIHQKLLKVSNKHV</sequence>
<evidence type="ECO:0000313" key="5">
    <source>
        <dbReference type="WBParaSite" id="SCUD_0000240101-mRNA-1"/>
    </source>
</evidence>
<protein>
    <recommendedName>
        <fullName evidence="1">GPI ethanolamine phosphate transferase 1</fullName>
        <ecNumber evidence="1">2.-.-.-</ecNumber>
    </recommendedName>
</protein>
<feature type="domain" description="GPI ethanolamine phosphate transferase 1 C-terminal" evidence="2">
    <location>
        <begin position="5"/>
        <end position="97"/>
    </location>
</feature>
<comment type="function">
    <text evidence="1">Ethanolamine phosphate transferase involved in glycosylphosphatidylinositol-anchor biosynthesis. Transfers ethanolamine phosphate to the first alpha-1,4-linked mannose of the glycosylphosphatidylinositol precursor of GPI-anchor.</text>
</comment>
<keyword evidence="1" id="KW-1133">Transmembrane helix</keyword>
<evidence type="ECO:0000313" key="4">
    <source>
        <dbReference type="Proteomes" id="UP000279833"/>
    </source>
</evidence>
<gene>
    <name evidence="3" type="ORF">SCUD_LOCUS2402</name>
</gene>
<dbReference type="InterPro" id="IPR007070">
    <property type="entry name" value="GPI_EtnP_transferase_1"/>
</dbReference>
<keyword evidence="4" id="KW-1185">Reference proteome</keyword>
<keyword evidence="1" id="KW-0337">GPI-anchor biosynthesis</keyword>
<keyword evidence="1" id="KW-0808">Transferase</keyword>
<dbReference type="AlphaFoldDB" id="A0A183JI78"/>
<dbReference type="WBParaSite" id="SCUD_0000240101-mRNA-1">
    <property type="protein sequence ID" value="SCUD_0000240101-mRNA-1"/>
    <property type="gene ID" value="SCUD_0000240101"/>
</dbReference>
<reference evidence="3 4" key="2">
    <citation type="submission" date="2018-11" db="EMBL/GenBank/DDBJ databases">
        <authorList>
            <consortium name="Pathogen Informatics"/>
        </authorList>
    </citation>
    <scope>NUCLEOTIDE SEQUENCE [LARGE SCALE GENOMIC DNA]</scope>
    <source>
        <strain evidence="3">Dakar</strain>
        <strain evidence="4">Dakar, Senegal</strain>
    </source>
</reference>